<feature type="compositionally biased region" description="Basic residues" evidence="1">
    <location>
        <begin position="114"/>
        <end position="127"/>
    </location>
</feature>
<gene>
    <name evidence="2" type="ORF">POCTA_138.1.T0440232</name>
</gene>
<evidence type="ECO:0000313" key="3">
    <source>
        <dbReference type="Proteomes" id="UP000683925"/>
    </source>
</evidence>
<dbReference type="Proteomes" id="UP000683925">
    <property type="component" value="Unassembled WGS sequence"/>
</dbReference>
<organism evidence="2 3">
    <name type="scientific">Paramecium octaurelia</name>
    <dbReference type="NCBI Taxonomy" id="43137"/>
    <lineage>
        <taxon>Eukaryota</taxon>
        <taxon>Sar</taxon>
        <taxon>Alveolata</taxon>
        <taxon>Ciliophora</taxon>
        <taxon>Intramacronucleata</taxon>
        <taxon>Oligohymenophorea</taxon>
        <taxon>Peniculida</taxon>
        <taxon>Parameciidae</taxon>
        <taxon>Paramecium</taxon>
    </lineage>
</organism>
<dbReference type="AlphaFoldDB" id="A0A8S1UKH2"/>
<dbReference type="EMBL" id="CAJJDP010000044">
    <property type="protein sequence ID" value="CAD8164189.1"/>
    <property type="molecule type" value="Genomic_DNA"/>
</dbReference>
<evidence type="ECO:0000256" key="1">
    <source>
        <dbReference type="SAM" id="MobiDB-lite"/>
    </source>
</evidence>
<feature type="region of interest" description="Disordered" evidence="1">
    <location>
        <begin position="98"/>
        <end position="154"/>
    </location>
</feature>
<dbReference type="OMA" id="VIFQTCN"/>
<feature type="compositionally biased region" description="Polar residues" evidence="1">
    <location>
        <begin position="137"/>
        <end position="151"/>
    </location>
</feature>
<evidence type="ECO:0000313" key="2">
    <source>
        <dbReference type="EMBL" id="CAD8164189.1"/>
    </source>
</evidence>
<feature type="compositionally biased region" description="Low complexity" evidence="1">
    <location>
        <begin position="98"/>
        <end position="111"/>
    </location>
</feature>
<keyword evidence="3" id="KW-1185">Reference proteome</keyword>
<protein>
    <submittedName>
        <fullName evidence="2">Uncharacterized protein</fullName>
    </submittedName>
</protein>
<dbReference type="OrthoDB" id="307171at2759"/>
<sequence length="198" mass="23059">MKCFCKNKPKKDLIISIKDDNVIFQTCNNTQNVICKFQGFYDFSDSSDNDNQIIRLMSQISNKDFDKNSFKQILEINTSCSQDSKLYINNETNFRLVSSTQSTSTSSPTLTEPKKKKKQKPQNKKTQSKSEVEKKPQQISDSKNQTKQTKVCSMENEDIRIFEERIKQYTSEVDDSQKIVLNLPLEWIKKFGVQKKKK</sequence>
<name>A0A8S1UKH2_PAROT</name>
<reference evidence="2" key="1">
    <citation type="submission" date="2021-01" db="EMBL/GenBank/DDBJ databases">
        <authorList>
            <consortium name="Genoscope - CEA"/>
            <person name="William W."/>
        </authorList>
    </citation>
    <scope>NUCLEOTIDE SEQUENCE</scope>
</reference>
<comment type="caution">
    <text evidence="2">The sequence shown here is derived from an EMBL/GenBank/DDBJ whole genome shotgun (WGS) entry which is preliminary data.</text>
</comment>
<accession>A0A8S1UKH2</accession>
<proteinExistence type="predicted"/>